<sequence length="192" mass="20645">MVSVDIMWSAQNLGSHPRTFIHANQHVAIQSTFHTMSLGPTTYTSISATLLSIFSFSSTPPPYNHWHVGCARDPYENSSEVFISIAPCVAIPVPNGVAYDGARQAARQRTQSFALTELSDPPPADHHSLLKVSQQYGTAPRVRKTSGPKALVAAPVLCDGVDVGMWKMGGLRGSDLPTRASKISPRRSASCS</sequence>
<evidence type="ECO:0000313" key="2">
    <source>
        <dbReference type="Proteomes" id="UP000790709"/>
    </source>
</evidence>
<comment type="caution">
    <text evidence="1">The sequence shown here is derived from an EMBL/GenBank/DDBJ whole genome shotgun (WGS) entry which is preliminary data.</text>
</comment>
<organism evidence="1 2">
    <name type="scientific">Leucogyrophana mollusca</name>
    <dbReference type="NCBI Taxonomy" id="85980"/>
    <lineage>
        <taxon>Eukaryota</taxon>
        <taxon>Fungi</taxon>
        <taxon>Dikarya</taxon>
        <taxon>Basidiomycota</taxon>
        <taxon>Agaricomycotina</taxon>
        <taxon>Agaricomycetes</taxon>
        <taxon>Agaricomycetidae</taxon>
        <taxon>Boletales</taxon>
        <taxon>Boletales incertae sedis</taxon>
        <taxon>Leucogyrophana</taxon>
    </lineage>
</organism>
<accession>A0ACB8B5Q9</accession>
<protein>
    <submittedName>
        <fullName evidence="1">Uncharacterized protein</fullName>
    </submittedName>
</protein>
<keyword evidence="2" id="KW-1185">Reference proteome</keyword>
<proteinExistence type="predicted"/>
<gene>
    <name evidence="1" type="ORF">BV22DRAFT_1039758</name>
</gene>
<evidence type="ECO:0000313" key="1">
    <source>
        <dbReference type="EMBL" id="KAH7920523.1"/>
    </source>
</evidence>
<dbReference type="EMBL" id="MU266574">
    <property type="protein sequence ID" value="KAH7920523.1"/>
    <property type="molecule type" value="Genomic_DNA"/>
</dbReference>
<reference evidence="1" key="1">
    <citation type="journal article" date="2021" name="New Phytol.">
        <title>Evolutionary innovations through gain and loss of genes in the ectomycorrhizal Boletales.</title>
        <authorList>
            <person name="Wu G."/>
            <person name="Miyauchi S."/>
            <person name="Morin E."/>
            <person name="Kuo A."/>
            <person name="Drula E."/>
            <person name="Varga T."/>
            <person name="Kohler A."/>
            <person name="Feng B."/>
            <person name="Cao Y."/>
            <person name="Lipzen A."/>
            <person name="Daum C."/>
            <person name="Hundley H."/>
            <person name="Pangilinan J."/>
            <person name="Johnson J."/>
            <person name="Barry K."/>
            <person name="LaButti K."/>
            <person name="Ng V."/>
            <person name="Ahrendt S."/>
            <person name="Min B."/>
            <person name="Choi I.G."/>
            <person name="Park H."/>
            <person name="Plett J.M."/>
            <person name="Magnuson J."/>
            <person name="Spatafora J.W."/>
            <person name="Nagy L.G."/>
            <person name="Henrissat B."/>
            <person name="Grigoriev I.V."/>
            <person name="Yang Z.L."/>
            <person name="Xu J."/>
            <person name="Martin F.M."/>
        </authorList>
    </citation>
    <scope>NUCLEOTIDE SEQUENCE</scope>
    <source>
        <strain evidence="1">KUC20120723A-06</strain>
    </source>
</reference>
<name>A0ACB8B5Q9_9AGAM</name>
<dbReference type="Proteomes" id="UP000790709">
    <property type="component" value="Unassembled WGS sequence"/>
</dbReference>